<dbReference type="InParanoid" id="A0A3M0BX88"/>
<keyword evidence="3" id="KW-1185">Reference proteome</keyword>
<gene>
    <name evidence="2" type="ORF">BXY39_3550</name>
</gene>
<evidence type="ECO:0000256" key="1">
    <source>
        <dbReference type="SAM" id="MobiDB-lite"/>
    </source>
</evidence>
<accession>A0A3M0BX88</accession>
<dbReference type="AlphaFoldDB" id="A0A3M0BX88"/>
<sequence>MVIDQNSSTLQAQLQAQLRATQDDGSGARRTLNQRADASEAGRDTSRDRLSFRGQDDAAGRSGVSQRALEAGVSRRRPDISSDQDIAAAQNRVQSLEAGDATAAPQTREAPVGRLSAGNDRRDVPLGQIVDLRV</sequence>
<proteinExistence type="predicted"/>
<name>A0A3M0BX88_9PROT</name>
<dbReference type="Proteomes" id="UP000271227">
    <property type="component" value="Unassembled WGS sequence"/>
</dbReference>
<evidence type="ECO:0000313" key="3">
    <source>
        <dbReference type="Proteomes" id="UP000271227"/>
    </source>
</evidence>
<reference evidence="2 3" key="1">
    <citation type="submission" date="2018-10" db="EMBL/GenBank/DDBJ databases">
        <title>Genomic Encyclopedia of Archaeal and Bacterial Type Strains, Phase II (KMG-II): from individual species to whole genera.</title>
        <authorList>
            <person name="Goeker M."/>
        </authorList>
    </citation>
    <scope>NUCLEOTIDE SEQUENCE [LARGE SCALE GENOMIC DNA]</scope>
    <source>
        <strain evidence="2 3">DSM 25217</strain>
    </source>
</reference>
<dbReference type="EMBL" id="REFR01000015">
    <property type="protein sequence ID" value="RMB02038.1"/>
    <property type="molecule type" value="Genomic_DNA"/>
</dbReference>
<feature type="region of interest" description="Disordered" evidence="1">
    <location>
        <begin position="18"/>
        <end position="120"/>
    </location>
</feature>
<feature type="compositionally biased region" description="Basic and acidic residues" evidence="1">
    <location>
        <begin position="37"/>
        <end position="59"/>
    </location>
</feature>
<comment type="caution">
    <text evidence="2">The sequence shown here is derived from an EMBL/GenBank/DDBJ whole genome shotgun (WGS) entry which is preliminary data.</text>
</comment>
<protein>
    <submittedName>
        <fullName evidence="2">Uncharacterized protein</fullName>
    </submittedName>
</protein>
<evidence type="ECO:0000313" key="2">
    <source>
        <dbReference type="EMBL" id="RMB02038.1"/>
    </source>
</evidence>
<organism evidence="2 3">
    <name type="scientific">Eilatimonas milleporae</name>
    <dbReference type="NCBI Taxonomy" id="911205"/>
    <lineage>
        <taxon>Bacteria</taxon>
        <taxon>Pseudomonadati</taxon>
        <taxon>Pseudomonadota</taxon>
        <taxon>Alphaproteobacteria</taxon>
        <taxon>Kordiimonadales</taxon>
        <taxon>Kordiimonadaceae</taxon>
        <taxon>Eilatimonas</taxon>
    </lineage>
</organism>